<sequence length="220" mass="25538">MLTHKYNGEVTCKYISYLLCDQIRKNHGKCDEGTFNMFKDFVDTYNKNTGNSVCSNLLKHLDIYVFQKMKALYDLYDKYMEISQKNADKYYYYCSDMLYLVRLYNLFLYHNSSNTLEFNDVLTQFQVLMDTITETGRKHCDGKRFSILNLDLFKPYMVQTQQLSNTLSGPESKPSQDNTLESAGIPKPPGVTSSLTTSVEEQEREVLENSKRSVVSKTLE</sequence>
<dbReference type="PhylomeDB" id="K6UNR7"/>
<gene>
    <name evidence="2" type="ORF">PCYB_004920</name>
</gene>
<dbReference type="InterPro" id="IPR008780">
    <property type="entry name" value="Plasmodium_Vir"/>
</dbReference>
<evidence type="ECO:0008006" key="4">
    <source>
        <dbReference type="Google" id="ProtNLM"/>
    </source>
</evidence>
<organism evidence="2 3">
    <name type="scientific">Plasmodium cynomolgi (strain B)</name>
    <dbReference type="NCBI Taxonomy" id="1120755"/>
    <lineage>
        <taxon>Eukaryota</taxon>
        <taxon>Sar</taxon>
        <taxon>Alveolata</taxon>
        <taxon>Apicomplexa</taxon>
        <taxon>Aconoidasida</taxon>
        <taxon>Haemosporida</taxon>
        <taxon>Plasmodiidae</taxon>
        <taxon>Plasmodium</taxon>
        <taxon>Plasmodium (Plasmodium)</taxon>
    </lineage>
</organism>
<dbReference type="Proteomes" id="UP000006319">
    <property type="component" value="Unassembled WGS sequence"/>
</dbReference>
<feature type="region of interest" description="Disordered" evidence="1">
    <location>
        <begin position="164"/>
        <end position="220"/>
    </location>
</feature>
<feature type="compositionally biased region" description="Polar residues" evidence="1">
    <location>
        <begin position="164"/>
        <end position="181"/>
    </location>
</feature>
<dbReference type="OrthoDB" id="389504at2759"/>
<dbReference type="KEGG" id="pcy:PCYB_004920"/>
<keyword evidence="3" id="KW-1185">Reference proteome</keyword>
<dbReference type="EMBL" id="DF157722">
    <property type="protein sequence ID" value="GAB69743.1"/>
    <property type="molecule type" value="Genomic_DNA"/>
</dbReference>
<name>K6UNR7_PLACD</name>
<accession>K6UNR7</accession>
<evidence type="ECO:0000313" key="3">
    <source>
        <dbReference type="Proteomes" id="UP000006319"/>
    </source>
</evidence>
<evidence type="ECO:0000313" key="2">
    <source>
        <dbReference type="EMBL" id="GAB69743.1"/>
    </source>
</evidence>
<protein>
    <recommendedName>
        <fullName evidence="4">CYIR protein</fullName>
    </recommendedName>
</protein>
<dbReference type="AlphaFoldDB" id="K6UNR7"/>
<reference evidence="2 3" key="1">
    <citation type="journal article" date="2012" name="Nat. Genet.">
        <title>Plasmodium cynomolgi genome sequences provide insight into Plasmodium vivax and the monkey malaria clade.</title>
        <authorList>
            <person name="Tachibana S."/>
            <person name="Sullivan S.A."/>
            <person name="Kawai S."/>
            <person name="Nakamura S."/>
            <person name="Kim H.R."/>
            <person name="Goto N."/>
            <person name="Arisue N."/>
            <person name="Palacpac N.M.Q."/>
            <person name="Honma H."/>
            <person name="Yagi M."/>
            <person name="Tougan T."/>
            <person name="Katakai Y."/>
            <person name="Kaneko O."/>
            <person name="Mita T."/>
            <person name="Kita K."/>
            <person name="Yasutomi Y."/>
            <person name="Sutton P.L."/>
            <person name="Shakhbatyan R."/>
            <person name="Horii T."/>
            <person name="Yasunaga T."/>
            <person name="Barnwell J.W."/>
            <person name="Escalante A.A."/>
            <person name="Carlton J.M."/>
            <person name="Tanabe K."/>
        </authorList>
    </citation>
    <scope>NUCLEOTIDE SEQUENCE [LARGE SCALE GENOMIC DNA]</scope>
    <source>
        <strain evidence="2 3">B</strain>
    </source>
</reference>
<dbReference type="Pfam" id="PF05795">
    <property type="entry name" value="Plasmodium_Vir"/>
    <property type="match status" value="1"/>
</dbReference>
<proteinExistence type="predicted"/>
<feature type="non-terminal residue" evidence="2">
    <location>
        <position position="220"/>
    </location>
</feature>
<dbReference type="VEuPathDB" id="PlasmoDB:PCYB_004920"/>
<evidence type="ECO:0000256" key="1">
    <source>
        <dbReference type="SAM" id="MobiDB-lite"/>
    </source>
</evidence>
<dbReference type="RefSeq" id="XP_004227961.1">
    <property type="nucleotide sequence ID" value="XM_004227913.1"/>
</dbReference>
<dbReference type="GeneID" id="14696285"/>